<dbReference type="PANTHER" id="PTHR45661:SF3">
    <property type="entry name" value="IG-LIKE DOMAIN-CONTAINING PROTEIN"/>
    <property type="match status" value="1"/>
</dbReference>
<dbReference type="InterPro" id="IPR053139">
    <property type="entry name" value="Surface_bspA-like"/>
</dbReference>
<feature type="transmembrane region" description="Helical" evidence="1">
    <location>
        <begin position="6"/>
        <end position="28"/>
    </location>
</feature>
<dbReference type="InterPro" id="IPR026906">
    <property type="entry name" value="LRR_5"/>
</dbReference>
<name>A0AAD2JH16_9STRA</name>
<dbReference type="Pfam" id="PF13306">
    <property type="entry name" value="LRR_5"/>
    <property type="match status" value="2"/>
</dbReference>
<proteinExistence type="predicted"/>
<evidence type="ECO:0000313" key="2">
    <source>
        <dbReference type="EMBL" id="CAJ1948403.1"/>
    </source>
</evidence>
<comment type="caution">
    <text evidence="2">The sequence shown here is derived from an EMBL/GenBank/DDBJ whole genome shotgun (WGS) entry which is preliminary data.</text>
</comment>
<keyword evidence="3" id="KW-1185">Reference proteome</keyword>
<sequence length="505" mass="56540">MALLWYLISFFPGGTTGLLIASIITVWVRSFCHSKEVVNERFYEYQGRKGEMVPCSARTLTVNPDIQILPSLLCYNCEKLRLVTLPNGLIKIGNGVFYRCTSLLKIKICSTIESIGGCSFAECEALKKVEFECSSSSPYQLKTIGESAFQRCHSLERIKIPSSVNLIGDSAFDGCRALIEADLSRTSITEIPIKAFMGCLSLQSVRLPNTLKYICDFAFGACIRLVTVVVPLDSNPIEIEEGSFGMCSALANIVLPQGSDAADEIISAFGVRAIYGSFHECALLQDRFGKEADNIVAGLVRRFDNFPLHKIFYDHSSVTTQELRECIQKTKDDNLPLVDKFGMTPFHILFSTIGPSQDLLEVLLEEYPYHILDCKEDANGKRPMDYLLYNWTKTTPSLLQSTLVGSLVHWGAKSWVEDVRSRAQAIFSEHHHGKEHRETLYNQTQSVLAHYKCKEDTSILEMTLWKGQLKGEWSSDGGKQQPLSREECRYVCGSDIVIPNVVAFL</sequence>
<keyword evidence="1" id="KW-0812">Transmembrane</keyword>
<dbReference type="SUPFAM" id="SSF52058">
    <property type="entry name" value="L domain-like"/>
    <property type="match status" value="1"/>
</dbReference>
<dbReference type="Gene3D" id="3.80.10.10">
    <property type="entry name" value="Ribonuclease Inhibitor"/>
    <property type="match status" value="2"/>
</dbReference>
<evidence type="ECO:0000256" key="1">
    <source>
        <dbReference type="SAM" id="Phobius"/>
    </source>
</evidence>
<accession>A0AAD2JH16</accession>
<dbReference type="InterPro" id="IPR032675">
    <property type="entry name" value="LRR_dom_sf"/>
</dbReference>
<gene>
    <name evidence="2" type="ORF">CYCCA115_LOCUS11599</name>
</gene>
<dbReference type="PANTHER" id="PTHR45661">
    <property type="entry name" value="SURFACE ANTIGEN"/>
    <property type="match status" value="1"/>
</dbReference>
<dbReference type="Proteomes" id="UP001295423">
    <property type="component" value="Unassembled WGS sequence"/>
</dbReference>
<reference evidence="2" key="1">
    <citation type="submission" date="2023-08" db="EMBL/GenBank/DDBJ databases">
        <authorList>
            <person name="Audoor S."/>
            <person name="Bilcke G."/>
        </authorList>
    </citation>
    <scope>NUCLEOTIDE SEQUENCE</scope>
</reference>
<protein>
    <submittedName>
        <fullName evidence="2">Uncharacterized protein</fullName>
    </submittedName>
</protein>
<evidence type="ECO:0000313" key="3">
    <source>
        <dbReference type="Proteomes" id="UP001295423"/>
    </source>
</evidence>
<keyword evidence="1" id="KW-1133">Transmembrane helix</keyword>
<dbReference type="EMBL" id="CAKOGP040001747">
    <property type="protein sequence ID" value="CAJ1948403.1"/>
    <property type="molecule type" value="Genomic_DNA"/>
</dbReference>
<keyword evidence="1" id="KW-0472">Membrane</keyword>
<dbReference type="AlphaFoldDB" id="A0AAD2JH16"/>
<organism evidence="2 3">
    <name type="scientific">Cylindrotheca closterium</name>
    <dbReference type="NCBI Taxonomy" id="2856"/>
    <lineage>
        <taxon>Eukaryota</taxon>
        <taxon>Sar</taxon>
        <taxon>Stramenopiles</taxon>
        <taxon>Ochrophyta</taxon>
        <taxon>Bacillariophyta</taxon>
        <taxon>Bacillariophyceae</taxon>
        <taxon>Bacillariophycidae</taxon>
        <taxon>Bacillariales</taxon>
        <taxon>Bacillariaceae</taxon>
        <taxon>Cylindrotheca</taxon>
    </lineage>
</organism>